<feature type="binding site" evidence="6">
    <location>
        <position position="247"/>
    </location>
    <ligand>
        <name>a divalent metal cation</name>
        <dbReference type="ChEBI" id="CHEBI:60240"/>
        <label>1</label>
    </ligand>
</feature>
<reference evidence="9 10" key="1">
    <citation type="submission" date="2019-08" db="EMBL/GenBank/DDBJ databases">
        <title>In-depth cultivation of the pig gut microbiome towards novel bacterial diversity and tailored functional studies.</title>
        <authorList>
            <person name="Wylensek D."/>
            <person name="Hitch T.C.A."/>
            <person name="Clavel T."/>
        </authorList>
    </citation>
    <scope>NUCLEOTIDE SEQUENCE [LARGE SCALE GENOMIC DNA]</scope>
    <source>
        <strain evidence="9 10">WCA-693-APC-MOT-I</strain>
    </source>
</reference>
<evidence type="ECO:0000313" key="10">
    <source>
        <dbReference type="Proteomes" id="UP000482209"/>
    </source>
</evidence>
<feature type="binding site" evidence="6">
    <location>
        <position position="90"/>
    </location>
    <ligand>
        <name>substrate</name>
    </ligand>
</feature>
<dbReference type="PRINTS" id="PR00599">
    <property type="entry name" value="MAPEPTIDASE"/>
</dbReference>
<name>A0A6L5XYB0_9FIRM</name>
<dbReference type="AlphaFoldDB" id="A0A6L5XYB0"/>
<feature type="binding site" evidence="6">
    <location>
        <position position="119"/>
    </location>
    <ligand>
        <name>a divalent metal cation</name>
        <dbReference type="ChEBI" id="CHEBI:60240"/>
        <label>1</label>
    </ligand>
</feature>
<dbReference type="EC" id="3.4.11.18" evidence="6 7"/>
<evidence type="ECO:0000313" key="9">
    <source>
        <dbReference type="EMBL" id="MSS63609.1"/>
    </source>
</evidence>
<evidence type="ECO:0000256" key="7">
    <source>
        <dbReference type="RuleBase" id="RU003653"/>
    </source>
</evidence>
<comment type="similarity">
    <text evidence="6">Belongs to the peptidase M24A family. Methionine aminopeptidase type 1 subfamily.</text>
</comment>
<comment type="caution">
    <text evidence="9">The sequence shown here is derived from an EMBL/GenBank/DDBJ whole genome shotgun (WGS) entry which is preliminary data.</text>
</comment>
<dbReference type="GO" id="GO:0006508">
    <property type="term" value="P:proteolysis"/>
    <property type="evidence" value="ECO:0007669"/>
    <property type="project" value="UniProtKB-KW"/>
</dbReference>
<feature type="binding site" evidence="6">
    <location>
        <position position="247"/>
    </location>
    <ligand>
        <name>a divalent metal cation</name>
        <dbReference type="ChEBI" id="CHEBI:60240"/>
        <label>2</label>
        <note>catalytic</note>
    </ligand>
</feature>
<sequence length="262" mass="29169">MKGSIINMKRKRSKIYIKSPEQIEKIRESGKINIALLDEVTPLIKEGISTEEIDQFIYNKTKAYGAIPAPLNYEGFPKSVCTSINAQVCHGIPSKDTILKNGDIINVDVSTIYNGYFSDSSRMFCIGEVSPERKLLVERTKEAMYLGLDVVKPGNHFGDIGQVISDFAKKHNYTVVREIGGHGVGIKFHEQPFVSFVSKKGTGALFEPGMIFTIEPMINLGDNEVFIDESNDWTIYTADGKDSAQWEIMVLVTETGAEILAY</sequence>
<dbReference type="GO" id="GO:0046872">
    <property type="term" value="F:metal ion binding"/>
    <property type="evidence" value="ECO:0007669"/>
    <property type="project" value="UniProtKB-UniRule"/>
</dbReference>
<keyword evidence="3 6" id="KW-0645">Protease</keyword>
<feature type="binding site" evidence="6">
    <location>
        <position position="189"/>
    </location>
    <ligand>
        <name>substrate</name>
    </ligand>
</feature>
<keyword evidence="4 6" id="KW-0479">Metal-binding</keyword>
<feature type="binding site" evidence="6">
    <location>
        <position position="119"/>
    </location>
    <ligand>
        <name>a divalent metal cation</name>
        <dbReference type="ChEBI" id="CHEBI:60240"/>
        <label>2</label>
        <note>catalytic</note>
    </ligand>
</feature>
<keyword evidence="10" id="KW-1185">Reference proteome</keyword>
<dbReference type="NCBIfam" id="TIGR00500">
    <property type="entry name" value="met_pdase_I"/>
    <property type="match status" value="1"/>
</dbReference>
<dbReference type="CDD" id="cd01086">
    <property type="entry name" value="MetAP1"/>
    <property type="match status" value="1"/>
</dbReference>
<evidence type="ECO:0000256" key="2">
    <source>
        <dbReference type="ARBA" id="ARBA00022438"/>
    </source>
</evidence>
<proteinExistence type="inferred from homology"/>
<gene>
    <name evidence="6 9" type="primary">map</name>
    <name evidence="9" type="ORF">FYJ58_06930</name>
</gene>
<comment type="catalytic activity">
    <reaction evidence="6 7">
        <text>Release of N-terminal amino acids, preferentially methionine, from peptides and arylamides.</text>
        <dbReference type="EC" id="3.4.11.18"/>
    </reaction>
</comment>
<evidence type="ECO:0000256" key="1">
    <source>
        <dbReference type="ARBA" id="ARBA00002521"/>
    </source>
</evidence>
<evidence type="ECO:0000256" key="6">
    <source>
        <dbReference type="HAMAP-Rule" id="MF_01974"/>
    </source>
</evidence>
<feature type="binding site" evidence="6">
    <location>
        <position position="182"/>
    </location>
    <ligand>
        <name>a divalent metal cation</name>
        <dbReference type="ChEBI" id="CHEBI:60240"/>
        <label>2</label>
        <note>catalytic</note>
    </ligand>
</feature>
<dbReference type="SUPFAM" id="SSF55920">
    <property type="entry name" value="Creatinase/aminopeptidase"/>
    <property type="match status" value="1"/>
</dbReference>
<dbReference type="InterPro" id="IPR000994">
    <property type="entry name" value="Pept_M24"/>
</dbReference>
<dbReference type="EMBL" id="VUMT01000008">
    <property type="protein sequence ID" value="MSS63609.1"/>
    <property type="molecule type" value="Genomic_DNA"/>
</dbReference>
<dbReference type="InterPro" id="IPR002467">
    <property type="entry name" value="Pept_M24A_MAP1"/>
</dbReference>
<feature type="binding site" evidence="6">
    <location>
        <position position="215"/>
    </location>
    <ligand>
        <name>a divalent metal cation</name>
        <dbReference type="ChEBI" id="CHEBI:60240"/>
        <label>2</label>
        <note>catalytic</note>
    </ligand>
</feature>
<comment type="function">
    <text evidence="1 6">Removes the N-terminal methionine from nascent proteins. The N-terminal methionine is often cleaved when the second residue in the primary sequence is small and uncharged (Met-Ala-, Cys, Gly, Pro, Ser, Thr, or Val). Requires deformylation of the N(alpha)-formylated initiator methionine before it can be hydrolyzed.</text>
</comment>
<dbReference type="InterPro" id="IPR001714">
    <property type="entry name" value="Pept_M24_MAP"/>
</dbReference>
<dbReference type="Pfam" id="PF00557">
    <property type="entry name" value="Peptidase_M24"/>
    <property type="match status" value="1"/>
</dbReference>
<dbReference type="PANTHER" id="PTHR43330">
    <property type="entry name" value="METHIONINE AMINOPEPTIDASE"/>
    <property type="match status" value="1"/>
</dbReference>
<dbReference type="InterPro" id="IPR036005">
    <property type="entry name" value="Creatinase/aminopeptidase-like"/>
</dbReference>
<organism evidence="9 10">
    <name type="scientific">Velocimicrobium porci</name>
    <dbReference type="NCBI Taxonomy" id="2606634"/>
    <lineage>
        <taxon>Bacteria</taxon>
        <taxon>Bacillati</taxon>
        <taxon>Bacillota</taxon>
        <taxon>Clostridia</taxon>
        <taxon>Lachnospirales</taxon>
        <taxon>Lachnospiraceae</taxon>
        <taxon>Velocimicrobium</taxon>
    </lineage>
</organism>
<feature type="binding site" evidence="6">
    <location>
        <position position="108"/>
    </location>
    <ligand>
        <name>a divalent metal cation</name>
        <dbReference type="ChEBI" id="CHEBI:60240"/>
        <label>1</label>
    </ligand>
</feature>
<keyword evidence="5 6" id="KW-0378">Hydrolase</keyword>
<dbReference type="Proteomes" id="UP000482209">
    <property type="component" value="Unassembled WGS sequence"/>
</dbReference>
<evidence type="ECO:0000259" key="8">
    <source>
        <dbReference type="Pfam" id="PF00557"/>
    </source>
</evidence>
<dbReference type="PANTHER" id="PTHR43330:SF8">
    <property type="entry name" value="METHIONINE AMINOPEPTIDASE 1D, MITOCHONDRIAL"/>
    <property type="match status" value="1"/>
</dbReference>
<dbReference type="Gene3D" id="3.90.230.10">
    <property type="entry name" value="Creatinase/methionine aminopeptidase superfamily"/>
    <property type="match status" value="1"/>
</dbReference>
<dbReference type="NCBIfam" id="NF008970">
    <property type="entry name" value="PRK12318.1"/>
    <property type="match status" value="1"/>
</dbReference>
<dbReference type="GO" id="GO:0070006">
    <property type="term" value="F:metalloaminopeptidase activity"/>
    <property type="evidence" value="ECO:0007669"/>
    <property type="project" value="UniProtKB-UniRule"/>
</dbReference>
<keyword evidence="2 6" id="KW-0031">Aminopeptidase</keyword>
<dbReference type="HAMAP" id="MF_01974">
    <property type="entry name" value="MetAP_1"/>
    <property type="match status" value="1"/>
</dbReference>
<feature type="domain" description="Peptidase M24" evidence="8">
    <location>
        <begin position="24"/>
        <end position="254"/>
    </location>
</feature>
<protein>
    <recommendedName>
        <fullName evidence="6 7">Methionine aminopeptidase</fullName>
        <shortName evidence="6">MAP</shortName>
        <shortName evidence="6">MetAP</shortName>
        <ecNumber evidence="6 7">3.4.11.18</ecNumber>
    </recommendedName>
    <alternativeName>
        <fullName evidence="6">Peptidase M</fullName>
    </alternativeName>
</protein>
<comment type="cofactor">
    <cofactor evidence="6">
        <name>Co(2+)</name>
        <dbReference type="ChEBI" id="CHEBI:48828"/>
    </cofactor>
    <cofactor evidence="6">
        <name>Zn(2+)</name>
        <dbReference type="ChEBI" id="CHEBI:29105"/>
    </cofactor>
    <cofactor evidence="6">
        <name>Mn(2+)</name>
        <dbReference type="ChEBI" id="CHEBI:29035"/>
    </cofactor>
    <cofactor evidence="6">
        <name>Fe(2+)</name>
        <dbReference type="ChEBI" id="CHEBI:29033"/>
    </cofactor>
    <text evidence="6">Binds 2 divalent metal cations per subunit. Has a high-affinity and a low affinity metal-binding site. The true nature of the physiological cofactor is under debate. The enzyme is active with cobalt, zinc, manganese or divalent iron ions. Most likely, methionine aminopeptidases function as mononuclear Fe(2+)-metalloproteases under physiological conditions, and the catalytically relevant metal-binding site has been assigned to the histidine-containing high-affinity site.</text>
</comment>
<evidence type="ECO:0000256" key="5">
    <source>
        <dbReference type="ARBA" id="ARBA00022801"/>
    </source>
</evidence>
<comment type="subunit">
    <text evidence="6">Monomer.</text>
</comment>
<dbReference type="GO" id="GO:0004239">
    <property type="term" value="F:initiator methionyl aminopeptidase activity"/>
    <property type="evidence" value="ECO:0007669"/>
    <property type="project" value="UniProtKB-UniRule"/>
</dbReference>
<evidence type="ECO:0000256" key="4">
    <source>
        <dbReference type="ARBA" id="ARBA00022723"/>
    </source>
</evidence>
<evidence type="ECO:0000256" key="3">
    <source>
        <dbReference type="ARBA" id="ARBA00022670"/>
    </source>
</evidence>
<accession>A0A6L5XYB0</accession>